<dbReference type="PANTHER" id="PTHR33471">
    <property type="entry name" value="ATP-DEPENDENT ZINC METALLOPROTEASE-RELATED"/>
    <property type="match status" value="1"/>
</dbReference>
<feature type="transmembrane region" description="Helical" evidence="1">
    <location>
        <begin position="98"/>
        <end position="117"/>
    </location>
</feature>
<dbReference type="PANTHER" id="PTHR33471:SF7">
    <property type="entry name" value="ATP-DEPENDENT ZINC METALLOPROTEASE-RELATED"/>
    <property type="match status" value="1"/>
</dbReference>
<evidence type="ECO:0008006" key="3">
    <source>
        <dbReference type="Google" id="ProtNLM"/>
    </source>
</evidence>
<protein>
    <recommendedName>
        <fullName evidence="3">Peptidase M41 domain-containing protein</fullName>
    </recommendedName>
</protein>
<evidence type="ECO:0000256" key="1">
    <source>
        <dbReference type="SAM" id="Phobius"/>
    </source>
</evidence>
<dbReference type="EMBL" id="HBIU01021902">
    <property type="protein sequence ID" value="CAE0631548.1"/>
    <property type="molecule type" value="Transcribed_RNA"/>
</dbReference>
<keyword evidence="1" id="KW-0472">Membrane</keyword>
<proteinExistence type="predicted"/>
<dbReference type="Gene3D" id="1.20.58.760">
    <property type="entry name" value="Peptidase M41"/>
    <property type="match status" value="1"/>
</dbReference>
<dbReference type="SUPFAM" id="SSF140990">
    <property type="entry name" value="FtsH protease domain-like"/>
    <property type="match status" value="1"/>
</dbReference>
<accession>A0A7S4D6I6</accession>
<sequence length="382" mass="42715">MAGIDSSANMALSDENASALVGWSTLEQAMSSSECQREDVVAIMEIMKSNGDINLWNSTFLYYQRYGVGDVRMLTRIRGEKDLIQTLGLDGKSDIDKIASILFAVIVGSILSSLTVLQNLPGPEIVRWSVTWLLAFAPYGYLALGLSFPAVLQRLLIQIFRAVDPAYRERLLYHEAGHFLVGYLVGMPVQSYSADAPINAVQFYPLAGLPQEIKQRSRNTEIPPESVKRNAKEEEEMSIEKLRQLWTKINQDPNGPTRRAVEEGAAIGRRGALSLDQLQRLTVTSLAGVMAEVVQLGEGEGGYADLVQLQNFLYFCEQRLTDQQQQEYVRWGAVQAFTLLEVRRAELAALVEAFRRGASVPECLRVIEETHRQKQSSQQQKK</sequence>
<dbReference type="GO" id="GO:0004176">
    <property type="term" value="F:ATP-dependent peptidase activity"/>
    <property type="evidence" value="ECO:0007669"/>
    <property type="project" value="InterPro"/>
</dbReference>
<keyword evidence="1" id="KW-0812">Transmembrane</keyword>
<name>A0A7S4D6I6_HETAK</name>
<gene>
    <name evidence="2" type="ORF">HAKA00212_LOCUS10252</name>
</gene>
<dbReference type="GO" id="GO:0004222">
    <property type="term" value="F:metalloendopeptidase activity"/>
    <property type="evidence" value="ECO:0007669"/>
    <property type="project" value="InterPro"/>
</dbReference>
<organism evidence="2">
    <name type="scientific">Heterosigma akashiwo</name>
    <name type="common">Chromophytic alga</name>
    <name type="synonym">Heterosigma carterae</name>
    <dbReference type="NCBI Taxonomy" id="2829"/>
    <lineage>
        <taxon>Eukaryota</taxon>
        <taxon>Sar</taxon>
        <taxon>Stramenopiles</taxon>
        <taxon>Ochrophyta</taxon>
        <taxon>Raphidophyceae</taxon>
        <taxon>Chattonellales</taxon>
        <taxon>Chattonellaceae</taxon>
        <taxon>Heterosigma</taxon>
    </lineage>
</organism>
<dbReference type="GO" id="GO:0005524">
    <property type="term" value="F:ATP binding"/>
    <property type="evidence" value="ECO:0007669"/>
    <property type="project" value="InterPro"/>
</dbReference>
<dbReference type="InterPro" id="IPR037219">
    <property type="entry name" value="Peptidase_M41-like"/>
</dbReference>
<keyword evidence="1" id="KW-1133">Transmembrane helix</keyword>
<dbReference type="AlphaFoldDB" id="A0A7S4D6I6"/>
<feature type="transmembrane region" description="Helical" evidence="1">
    <location>
        <begin position="129"/>
        <end position="152"/>
    </location>
</feature>
<dbReference type="GO" id="GO:0006508">
    <property type="term" value="P:proteolysis"/>
    <property type="evidence" value="ECO:0007669"/>
    <property type="project" value="InterPro"/>
</dbReference>
<reference evidence="2" key="1">
    <citation type="submission" date="2021-01" db="EMBL/GenBank/DDBJ databases">
        <authorList>
            <person name="Corre E."/>
            <person name="Pelletier E."/>
            <person name="Niang G."/>
            <person name="Scheremetjew M."/>
            <person name="Finn R."/>
            <person name="Kale V."/>
            <person name="Holt S."/>
            <person name="Cochrane G."/>
            <person name="Meng A."/>
            <person name="Brown T."/>
            <person name="Cohen L."/>
        </authorList>
    </citation>
    <scope>NUCLEOTIDE SEQUENCE</scope>
    <source>
        <strain evidence="2">CCMP3107</strain>
    </source>
</reference>
<evidence type="ECO:0000313" key="2">
    <source>
        <dbReference type="EMBL" id="CAE0631548.1"/>
    </source>
</evidence>